<feature type="compositionally biased region" description="Basic and acidic residues" evidence="9">
    <location>
        <begin position="433"/>
        <end position="445"/>
    </location>
</feature>
<organism evidence="13 14">
    <name type="scientific">Paralvinella palmiformis</name>
    <dbReference type="NCBI Taxonomy" id="53620"/>
    <lineage>
        <taxon>Eukaryota</taxon>
        <taxon>Metazoa</taxon>
        <taxon>Spiralia</taxon>
        <taxon>Lophotrochozoa</taxon>
        <taxon>Annelida</taxon>
        <taxon>Polychaeta</taxon>
        <taxon>Sedentaria</taxon>
        <taxon>Canalipalpata</taxon>
        <taxon>Terebellida</taxon>
        <taxon>Terebelliformia</taxon>
        <taxon>Alvinellidae</taxon>
        <taxon>Paralvinella</taxon>
    </lineage>
</organism>
<evidence type="ECO:0000256" key="8">
    <source>
        <dbReference type="RuleBase" id="RU280814"/>
    </source>
</evidence>
<dbReference type="PANTHER" id="PTHR12308:SF87">
    <property type="entry name" value="ANOCTAMIN"/>
    <property type="match status" value="1"/>
</dbReference>
<evidence type="ECO:0000313" key="14">
    <source>
        <dbReference type="Proteomes" id="UP001208570"/>
    </source>
</evidence>
<dbReference type="InterPro" id="IPR049452">
    <property type="entry name" value="Anoctamin_TM"/>
</dbReference>
<dbReference type="GO" id="GO:0005886">
    <property type="term" value="C:plasma membrane"/>
    <property type="evidence" value="ECO:0007669"/>
    <property type="project" value="UniProtKB-SubCell"/>
</dbReference>
<dbReference type="GO" id="GO:0046983">
    <property type="term" value="F:protein dimerization activity"/>
    <property type="evidence" value="ECO:0007669"/>
    <property type="project" value="InterPro"/>
</dbReference>
<keyword evidence="3" id="KW-1003">Cell membrane</keyword>
<evidence type="ECO:0000256" key="7">
    <source>
        <dbReference type="ARBA" id="ARBA00023180"/>
    </source>
</evidence>
<feature type="domain" description="Anoctamin transmembrane" evidence="11">
    <location>
        <begin position="321"/>
        <end position="423"/>
    </location>
</feature>
<accession>A0AAD9JEN3</accession>
<feature type="transmembrane region" description="Helical" evidence="8">
    <location>
        <begin position="332"/>
        <end position="359"/>
    </location>
</feature>
<evidence type="ECO:0000256" key="6">
    <source>
        <dbReference type="ARBA" id="ARBA00023136"/>
    </source>
</evidence>
<evidence type="ECO:0000256" key="5">
    <source>
        <dbReference type="ARBA" id="ARBA00022989"/>
    </source>
</evidence>
<keyword evidence="6 8" id="KW-0472">Membrane</keyword>
<evidence type="ECO:0000259" key="12">
    <source>
        <dbReference type="Pfam" id="PF16178"/>
    </source>
</evidence>
<evidence type="ECO:0000256" key="4">
    <source>
        <dbReference type="ARBA" id="ARBA00022692"/>
    </source>
</evidence>
<evidence type="ECO:0000256" key="2">
    <source>
        <dbReference type="ARBA" id="ARBA00009671"/>
    </source>
</evidence>
<keyword evidence="7" id="KW-0325">Glycoprotein</keyword>
<feature type="domain" description="Anoctamin dimerisation" evidence="12">
    <location>
        <begin position="154"/>
        <end position="224"/>
    </location>
</feature>
<dbReference type="GO" id="GO:0005254">
    <property type="term" value="F:chloride channel activity"/>
    <property type="evidence" value="ECO:0007669"/>
    <property type="project" value="TreeGrafter"/>
</dbReference>
<sequence length="461" mass="52682">MKNQAWLLSTVILYVNSEDGLVCEKYPPKTKSFIVNLLPPDIESSDINSPDIQSSGIHSSDIQYIMPSLSSAIIVISPFSSVRVKSVTSSNMAEKSTINGGIIAMENYGAIGQPGDEDRVNILEQDELDEDSSTFEVVRSIPVRYDPTLDKGCYFNDGKRKIDFVLVYGEDMETIEMKKQGKLVPKPENGIDKVSSKEKHEFWREKFLTSLKKAGLEMEEAHPNPSSNWSAKILATLHMPNIMAEQVPNEPLDYYTCQFKTSKIDSDHQDTFFFNKDRQRIGPYQKPKLPIPPECLNPRQIVYEYWARWGKWYKYQPLDHIREYFGEKIGIYFAWLGFYTAWLLPASIMGLLVFLYGLITFNRNVVAQETCNSGNQFKMCPQCDEEIGCAYWYLSTVCFYTKMSYLFDHPGTVFFAVFMSFWGASTSRVRGHGAHDGEESRDRSKGTIFSSESPVTENIVW</sequence>
<feature type="domain" description="Anoctamin dimerisation" evidence="12">
    <location>
        <begin position="283"/>
        <end position="318"/>
    </location>
</feature>
<dbReference type="EMBL" id="JAODUP010000371">
    <property type="protein sequence ID" value="KAK2151236.1"/>
    <property type="molecule type" value="Genomic_DNA"/>
</dbReference>
<protein>
    <recommendedName>
        <fullName evidence="8">Anoctamin</fullName>
    </recommendedName>
</protein>
<dbReference type="AlphaFoldDB" id="A0AAD9JEN3"/>
<dbReference type="PANTHER" id="PTHR12308">
    <property type="entry name" value="ANOCTAMIN"/>
    <property type="match status" value="1"/>
</dbReference>
<proteinExistence type="inferred from homology"/>
<feature type="signal peptide" evidence="10">
    <location>
        <begin position="1"/>
        <end position="17"/>
    </location>
</feature>
<dbReference type="InterPro" id="IPR032394">
    <property type="entry name" value="Anoct_dimer"/>
</dbReference>
<evidence type="ECO:0000256" key="9">
    <source>
        <dbReference type="SAM" id="MobiDB-lite"/>
    </source>
</evidence>
<keyword evidence="4 8" id="KW-0812">Transmembrane</keyword>
<evidence type="ECO:0000256" key="10">
    <source>
        <dbReference type="SAM" id="SignalP"/>
    </source>
</evidence>
<keyword evidence="14" id="KW-1185">Reference proteome</keyword>
<dbReference type="Pfam" id="PF16178">
    <property type="entry name" value="Anoct_dimer"/>
    <property type="match status" value="2"/>
</dbReference>
<comment type="caution">
    <text evidence="13">The sequence shown here is derived from an EMBL/GenBank/DDBJ whole genome shotgun (WGS) entry which is preliminary data.</text>
</comment>
<dbReference type="InterPro" id="IPR007632">
    <property type="entry name" value="Anoctamin"/>
</dbReference>
<dbReference type="Pfam" id="PF04547">
    <property type="entry name" value="Anoctamin"/>
    <property type="match status" value="1"/>
</dbReference>
<comment type="subcellular location">
    <subcellularLocation>
        <location evidence="1">Cell membrane</location>
        <topology evidence="1">Multi-pass membrane protein</topology>
    </subcellularLocation>
    <subcellularLocation>
        <location evidence="8">Membrane</location>
        <topology evidence="8">Multi-pass membrane protein</topology>
    </subcellularLocation>
</comment>
<keyword evidence="10" id="KW-0732">Signal</keyword>
<name>A0AAD9JEN3_9ANNE</name>
<gene>
    <name evidence="13" type="ORF">LSH36_371g01017</name>
</gene>
<feature type="chain" id="PRO_5042199875" description="Anoctamin" evidence="10">
    <location>
        <begin position="18"/>
        <end position="461"/>
    </location>
</feature>
<evidence type="ECO:0000313" key="13">
    <source>
        <dbReference type="EMBL" id="KAK2151236.1"/>
    </source>
</evidence>
<feature type="compositionally biased region" description="Polar residues" evidence="9">
    <location>
        <begin position="447"/>
        <end position="461"/>
    </location>
</feature>
<keyword evidence="5 8" id="KW-1133">Transmembrane helix</keyword>
<dbReference type="Proteomes" id="UP001208570">
    <property type="component" value="Unassembled WGS sequence"/>
</dbReference>
<comment type="similarity">
    <text evidence="2 8">Belongs to the anoctamin family.</text>
</comment>
<reference evidence="13" key="1">
    <citation type="journal article" date="2023" name="Mol. Biol. Evol.">
        <title>Third-Generation Sequencing Reveals the Adaptive Role of the Epigenome in Three Deep-Sea Polychaetes.</title>
        <authorList>
            <person name="Perez M."/>
            <person name="Aroh O."/>
            <person name="Sun Y."/>
            <person name="Lan Y."/>
            <person name="Juniper S.K."/>
            <person name="Young C.R."/>
            <person name="Angers B."/>
            <person name="Qian P.Y."/>
        </authorList>
    </citation>
    <scope>NUCLEOTIDE SEQUENCE</scope>
    <source>
        <strain evidence="13">P08H-3</strain>
    </source>
</reference>
<feature type="region of interest" description="Disordered" evidence="9">
    <location>
        <begin position="432"/>
        <end position="461"/>
    </location>
</feature>
<evidence type="ECO:0000256" key="3">
    <source>
        <dbReference type="ARBA" id="ARBA00022475"/>
    </source>
</evidence>
<comment type="caution">
    <text evidence="8">Lacks conserved residue(s) required for the propagation of feature annotation.</text>
</comment>
<evidence type="ECO:0000256" key="1">
    <source>
        <dbReference type="ARBA" id="ARBA00004651"/>
    </source>
</evidence>
<evidence type="ECO:0000259" key="11">
    <source>
        <dbReference type="Pfam" id="PF04547"/>
    </source>
</evidence>